<dbReference type="GO" id="GO:0005886">
    <property type="term" value="C:plasma membrane"/>
    <property type="evidence" value="ECO:0007669"/>
    <property type="project" value="TreeGrafter"/>
</dbReference>
<sequence>MKKLANFFNSLVQKYLPDPFVFAVILLVIVLLSAFIWTPTSPGEMIDHFGDGFWSLLAFTMQLSIVLITSSAIANTRFIKKYLAKLASIPKNPTQAVFTVAIVTSLVGIINWGIALVVGIIYAKEVAKQVKGTHYPLLIAASYIGFTVWSSGLSSSIPLTLNTPDHPVEGINGIIPLTETIFTLHNLIIGLALILTYALVSRMLTPKEHEIIAIDSNKLIEDDNSSDFEQKVDLKGKSLAFKLEHNRIISSIAGIVCLLFFAKAIITGGVNAINLNTINMFTIGLGLLMYSGVKPYLEAAGGSIKSVTPLIILYPFYGAIQTMLAGSGLGEIVSNYFASIATAETLPILTYLAAGFLNLFVPAAGGQIIIQGPIFLPIAEQLGVPQGLIAMAITYGDTWTNLLQPFWALPALALAGLGVRDIMGYCITAMLVSGVVTGVLLTILPIIL</sequence>
<feature type="transmembrane region" description="Helical" evidence="1">
    <location>
        <begin position="426"/>
        <end position="447"/>
    </location>
</feature>
<dbReference type="AlphaFoldDB" id="A0A2V3W7S7"/>
<reference evidence="2 3" key="1">
    <citation type="submission" date="2018-05" db="EMBL/GenBank/DDBJ databases">
        <title>Genomic Encyclopedia of Type Strains, Phase IV (KMG-IV): sequencing the most valuable type-strain genomes for metagenomic binning, comparative biology and taxonomic classification.</title>
        <authorList>
            <person name="Goeker M."/>
        </authorList>
    </citation>
    <scope>NUCLEOTIDE SEQUENCE [LARGE SCALE GENOMIC DNA]</scope>
    <source>
        <strain evidence="2 3">DSM 28556</strain>
    </source>
</reference>
<feature type="transmembrane region" description="Helical" evidence="1">
    <location>
        <begin position="311"/>
        <end position="330"/>
    </location>
</feature>
<feature type="transmembrane region" description="Helical" evidence="1">
    <location>
        <begin position="96"/>
        <end position="123"/>
    </location>
</feature>
<evidence type="ECO:0000313" key="2">
    <source>
        <dbReference type="EMBL" id="PXW90172.1"/>
    </source>
</evidence>
<evidence type="ECO:0000313" key="3">
    <source>
        <dbReference type="Proteomes" id="UP000247978"/>
    </source>
</evidence>
<keyword evidence="1" id="KW-0812">Transmembrane</keyword>
<dbReference type="PANTHER" id="PTHR41983:SF2">
    <property type="entry name" value="SHORT-CHAIN FATTY ACID TRANSPORTER-RELATED"/>
    <property type="match status" value="1"/>
</dbReference>
<gene>
    <name evidence="2" type="ORF">DFR56_10181</name>
</gene>
<feature type="transmembrane region" description="Helical" evidence="1">
    <location>
        <begin position="248"/>
        <end position="266"/>
    </location>
</feature>
<feature type="transmembrane region" description="Helical" evidence="1">
    <location>
        <begin position="336"/>
        <end position="361"/>
    </location>
</feature>
<name>A0A2V3W7S7_9BACI</name>
<keyword evidence="3" id="KW-1185">Reference proteome</keyword>
<feature type="transmembrane region" description="Helical" evidence="1">
    <location>
        <begin position="135"/>
        <end position="161"/>
    </location>
</feature>
<dbReference type="Pfam" id="PF02667">
    <property type="entry name" value="SCFA_trans"/>
    <property type="match status" value="1"/>
</dbReference>
<feature type="transmembrane region" description="Helical" evidence="1">
    <location>
        <begin position="52"/>
        <end position="76"/>
    </location>
</feature>
<keyword evidence="1" id="KW-0472">Membrane</keyword>
<protein>
    <submittedName>
        <fullName evidence="2">Short-chain fatty acids transporter</fullName>
    </submittedName>
</protein>
<organism evidence="2 3">
    <name type="scientific">Pseudogracilibacillus auburnensis</name>
    <dbReference type="NCBI Taxonomy" id="1494959"/>
    <lineage>
        <taxon>Bacteria</taxon>
        <taxon>Bacillati</taxon>
        <taxon>Bacillota</taxon>
        <taxon>Bacilli</taxon>
        <taxon>Bacillales</taxon>
        <taxon>Bacillaceae</taxon>
        <taxon>Pseudogracilibacillus</taxon>
    </lineage>
</organism>
<accession>A0A2V3W7S7</accession>
<evidence type="ECO:0000256" key="1">
    <source>
        <dbReference type="SAM" id="Phobius"/>
    </source>
</evidence>
<feature type="transmembrane region" description="Helical" evidence="1">
    <location>
        <begin position="181"/>
        <end position="200"/>
    </location>
</feature>
<proteinExistence type="predicted"/>
<keyword evidence="1" id="KW-1133">Transmembrane helix</keyword>
<dbReference type="Proteomes" id="UP000247978">
    <property type="component" value="Unassembled WGS sequence"/>
</dbReference>
<dbReference type="OrthoDB" id="9342495at2"/>
<dbReference type="RefSeq" id="WP_110393449.1">
    <property type="nucleotide sequence ID" value="NZ_JADIJL010000002.1"/>
</dbReference>
<feature type="transmembrane region" description="Helical" evidence="1">
    <location>
        <begin position="20"/>
        <end position="40"/>
    </location>
</feature>
<comment type="caution">
    <text evidence="2">The sequence shown here is derived from an EMBL/GenBank/DDBJ whole genome shotgun (WGS) entry which is preliminary data.</text>
</comment>
<feature type="transmembrane region" description="Helical" evidence="1">
    <location>
        <begin position="402"/>
        <end position="419"/>
    </location>
</feature>
<dbReference type="EMBL" id="QJJQ01000001">
    <property type="protein sequence ID" value="PXW90172.1"/>
    <property type="molecule type" value="Genomic_DNA"/>
</dbReference>
<feature type="transmembrane region" description="Helical" evidence="1">
    <location>
        <begin position="272"/>
        <end position="290"/>
    </location>
</feature>
<dbReference type="InterPro" id="IPR006160">
    <property type="entry name" value="SCFA_transpt_AtoE"/>
</dbReference>
<dbReference type="PANTHER" id="PTHR41983">
    <property type="entry name" value="SHORT-CHAIN FATTY ACID TRANSPORTER-RELATED"/>
    <property type="match status" value="1"/>
</dbReference>